<dbReference type="AlphaFoldDB" id="A0A059XW23"/>
<reference evidence="3 4" key="2">
    <citation type="journal article" date="2015" name="Biomed. Res. Int.">
        <title>Effects of Arsenite Resistance on the Growth and Functional Gene Expression of Leptospirillum ferriphilum and Acidithiobacillus thiooxidans in Pure Culture and Coculture.</title>
        <authorList>
            <person name="Jiang H."/>
            <person name="Liang Y."/>
            <person name="Yin H."/>
            <person name="Xiao Y."/>
            <person name="Guo X."/>
            <person name="Xu Y."/>
            <person name="Hu Q."/>
            <person name="Liu H."/>
            <person name="Liu X."/>
        </authorList>
    </citation>
    <scope>NUCLEOTIDE SEQUENCE [LARGE SCALE GENOMIC DNA]</scope>
    <source>
        <strain evidence="3 4">YSK</strain>
    </source>
</reference>
<protein>
    <submittedName>
        <fullName evidence="3">Phage shock protein</fullName>
    </submittedName>
</protein>
<evidence type="ECO:0000313" key="3">
    <source>
        <dbReference type="EMBL" id="AIA31093.1"/>
    </source>
</evidence>
<dbReference type="KEGG" id="lfp:Y981_11140"/>
<dbReference type="Proteomes" id="UP000027059">
    <property type="component" value="Chromosome"/>
</dbReference>
<dbReference type="Pfam" id="PF04012">
    <property type="entry name" value="PspA_IM30"/>
    <property type="match status" value="1"/>
</dbReference>
<dbReference type="InterPro" id="IPR007157">
    <property type="entry name" value="PspA_VIPP1"/>
</dbReference>
<dbReference type="EMBL" id="CP007243">
    <property type="protein sequence ID" value="AIA31093.1"/>
    <property type="molecule type" value="Genomic_DNA"/>
</dbReference>
<dbReference type="RefSeq" id="WP_014961871.1">
    <property type="nucleotide sequence ID" value="NZ_CP007243.1"/>
</dbReference>
<gene>
    <name evidence="3" type="ORF">Y981_11140</name>
</gene>
<name>A0A059XW23_9BACT</name>
<organism evidence="3 4">
    <name type="scientific">Leptospirillum ferriphilum YSK</name>
    <dbReference type="NCBI Taxonomy" id="1441628"/>
    <lineage>
        <taxon>Bacteria</taxon>
        <taxon>Pseudomonadati</taxon>
        <taxon>Nitrospirota</taxon>
        <taxon>Nitrospiria</taxon>
        <taxon>Nitrospirales</taxon>
        <taxon>Nitrospiraceae</taxon>
        <taxon>Leptospirillum</taxon>
    </lineage>
</organism>
<evidence type="ECO:0000256" key="1">
    <source>
        <dbReference type="ARBA" id="ARBA00043985"/>
    </source>
</evidence>
<dbReference type="PANTHER" id="PTHR31088:SF6">
    <property type="entry name" value="PHAGE SHOCK PROTEIN A"/>
    <property type="match status" value="1"/>
</dbReference>
<sequence length="225" mass="25593">MSIFERFKTIFKANANELADKLEDPAAIINQKLEELDDKLDRAQGALVKEMAEIKLLEQKVRETEEGVRLYQERAEKAVKAGNDDLAKKALEEKARLSANLVDLNRQKTDQESVVSELKNDLDKLRELRDDFRNRQALLSLKEERAKSKEEINAIRAEIDPDHIGREMTRMSDKIDRMEAQAQATKDLADQKTGADTEAAFRALDRTQTPVDDELAALKKKMGTP</sequence>
<accession>A0A059XW23</accession>
<feature type="coiled-coil region" evidence="2">
    <location>
        <begin position="26"/>
        <end position="188"/>
    </location>
</feature>
<dbReference type="OrthoDB" id="9806168at2"/>
<evidence type="ECO:0000313" key="4">
    <source>
        <dbReference type="Proteomes" id="UP000027059"/>
    </source>
</evidence>
<dbReference type="PANTHER" id="PTHR31088">
    <property type="entry name" value="MEMBRANE-ASSOCIATED PROTEIN VIPP1, CHLOROPLASTIC"/>
    <property type="match status" value="1"/>
</dbReference>
<keyword evidence="4" id="KW-1185">Reference proteome</keyword>
<evidence type="ECO:0000256" key="2">
    <source>
        <dbReference type="SAM" id="Coils"/>
    </source>
</evidence>
<comment type="similarity">
    <text evidence="1">Belongs to the PspA/Vipp/IM30 family.</text>
</comment>
<dbReference type="HOGENOM" id="CLU_056466_4_1_0"/>
<keyword evidence="2" id="KW-0175">Coiled coil</keyword>
<proteinExistence type="inferred from homology"/>
<reference evidence="4" key="1">
    <citation type="submission" date="2014-02" db="EMBL/GenBank/DDBJ databases">
        <title>Complete genome sequence and comparative genomic analysis of the nitrogen-fixing bacterium Leptospirillum ferriphilum YSK.</title>
        <authorList>
            <person name="Guo X."/>
            <person name="Yin H."/>
            <person name="Liang Y."/>
            <person name="Hu Q."/>
            <person name="Ma L."/>
            <person name="Xiao Y."/>
            <person name="Zhang X."/>
            <person name="Qiu G."/>
            <person name="Liu X."/>
        </authorList>
    </citation>
    <scope>NUCLEOTIDE SEQUENCE [LARGE SCALE GENOMIC DNA]</scope>
    <source>
        <strain evidence="4">YSK</strain>
    </source>
</reference>